<feature type="transmembrane region" description="Helical" evidence="1">
    <location>
        <begin position="133"/>
        <end position="156"/>
    </location>
</feature>
<evidence type="ECO:0000313" key="3">
    <source>
        <dbReference type="Proteomes" id="UP000678237"/>
    </source>
</evidence>
<keyword evidence="1" id="KW-0472">Membrane</keyword>
<feature type="transmembrane region" description="Helical" evidence="1">
    <location>
        <begin position="202"/>
        <end position="223"/>
    </location>
</feature>
<name>A0A8T4LAB9_9ARCH</name>
<sequence length="253" mass="29095">MQDVLAEAWREYRHNFKTGLAFLLLLVFVLPFLYLHGFYFSSGSVFADYDFAKLGVAELVVSLLALLAFLFAYSVFLTLTVFAVRKRYSAVKVHYFLSEQIHKFAFKVFAYLVIVLAAAWLLGWVWLSLGLPMAWLSVLWLLVAVALMFVPQAIVIDEQDLPTSIERGIEFEAKHKKDLATVLATGFGLTMALVGVEFVVDYYFFVGRYAALVLSLLFVMPFFEVLKSILYLRKFELVRRAYHAHKPRHHKSR</sequence>
<reference evidence="2" key="1">
    <citation type="submission" date="2021-03" db="EMBL/GenBank/DDBJ databases">
        <authorList>
            <person name="Jaffe A."/>
        </authorList>
    </citation>
    <scope>NUCLEOTIDE SEQUENCE</scope>
    <source>
        <strain evidence="2">RIFCSPLOWO2_01_FULL_58_19</strain>
    </source>
</reference>
<dbReference type="EMBL" id="JAGVWE010000002">
    <property type="protein sequence ID" value="MBS3062509.1"/>
    <property type="molecule type" value="Genomic_DNA"/>
</dbReference>
<organism evidence="2 3">
    <name type="scientific">Candidatus Iainarchaeum sp</name>
    <dbReference type="NCBI Taxonomy" id="3101447"/>
    <lineage>
        <taxon>Archaea</taxon>
        <taxon>Candidatus Iainarchaeota</taxon>
        <taxon>Candidatus Iainarchaeia</taxon>
        <taxon>Candidatus Iainarchaeales</taxon>
        <taxon>Candidatus Iainarchaeaceae</taxon>
        <taxon>Candidatus Iainarchaeum</taxon>
    </lineage>
</organism>
<feature type="transmembrane region" description="Helical" evidence="1">
    <location>
        <begin position="20"/>
        <end position="39"/>
    </location>
</feature>
<accession>A0A8T4LAB9</accession>
<comment type="caution">
    <text evidence="2">The sequence shown here is derived from an EMBL/GenBank/DDBJ whole genome shotgun (WGS) entry which is preliminary data.</text>
</comment>
<proteinExistence type="predicted"/>
<protein>
    <submittedName>
        <fullName evidence="2">Uncharacterized protein</fullName>
    </submittedName>
</protein>
<keyword evidence="1" id="KW-1133">Transmembrane helix</keyword>
<reference evidence="2" key="2">
    <citation type="submission" date="2021-05" db="EMBL/GenBank/DDBJ databases">
        <title>Protein family content uncovers lineage relationships and bacterial pathway maintenance mechanisms in DPANN archaea.</title>
        <authorList>
            <person name="Castelle C.J."/>
            <person name="Meheust R."/>
            <person name="Jaffe A.L."/>
            <person name="Seitz K."/>
            <person name="Gong X."/>
            <person name="Baker B.J."/>
            <person name="Banfield J.F."/>
        </authorList>
    </citation>
    <scope>NUCLEOTIDE SEQUENCE</scope>
    <source>
        <strain evidence="2">RIFCSPLOWO2_01_FULL_58_19</strain>
    </source>
</reference>
<feature type="transmembrane region" description="Helical" evidence="1">
    <location>
        <begin position="177"/>
        <end position="196"/>
    </location>
</feature>
<evidence type="ECO:0000256" key="1">
    <source>
        <dbReference type="SAM" id="Phobius"/>
    </source>
</evidence>
<gene>
    <name evidence="2" type="ORF">J4203_01425</name>
</gene>
<keyword evidence="1" id="KW-0812">Transmembrane</keyword>
<feature type="transmembrane region" description="Helical" evidence="1">
    <location>
        <begin position="59"/>
        <end position="84"/>
    </location>
</feature>
<feature type="transmembrane region" description="Helical" evidence="1">
    <location>
        <begin position="104"/>
        <end position="127"/>
    </location>
</feature>
<evidence type="ECO:0000313" key="2">
    <source>
        <dbReference type="EMBL" id="MBS3062509.1"/>
    </source>
</evidence>
<dbReference type="Proteomes" id="UP000678237">
    <property type="component" value="Unassembled WGS sequence"/>
</dbReference>
<dbReference type="AlphaFoldDB" id="A0A8T4LAB9"/>